<dbReference type="AlphaFoldDB" id="A0A285IE09"/>
<name>A0A285IE09_9FIRM</name>
<gene>
    <name evidence="1" type="ORF">SAMN06265827_14020</name>
</gene>
<dbReference type="OrthoDB" id="2121285at2"/>
<organism evidence="1 2">
    <name type="scientific">Orenia metallireducens</name>
    <dbReference type="NCBI Taxonomy" id="1413210"/>
    <lineage>
        <taxon>Bacteria</taxon>
        <taxon>Bacillati</taxon>
        <taxon>Bacillota</taxon>
        <taxon>Clostridia</taxon>
        <taxon>Halanaerobiales</taxon>
        <taxon>Halobacteroidaceae</taxon>
        <taxon>Orenia</taxon>
    </lineage>
</organism>
<sequence>MPIIAKLQEEIKTIKTQQQLINFQSRLTALREKDQLNSQAAKELSVAARDYFEFIEDYHRTENEDQQLESELQDSKIIDYSQYSDVELIEDGAFMPFLQYQFAIQWNYQMTQTMFNVYYAICYHANSIGEVEGLATMEIAEFIGHSSDSKVVKAIAKLEQQQLITVNRDEVINSYLITGYKQSFVKSAKGAYNMPLEMFRKLQSYNLKHYRLVWYLVAHKHHMPNNTAKSGIKQATLKNITNSVSFKELRQLIADLAGVIFEAVDNFWTKIKRVLMKTLRLTFNFIQLGIGISEDTVEEVESHHLYERIKSILVNMSIDSTKKNIKQVIKKVEEVSEFVFNEVENLSRLPHIFSKYNTVNCLLKLLESKAQALR</sequence>
<keyword evidence="2" id="KW-1185">Reference proteome</keyword>
<dbReference type="RefSeq" id="WP_097019477.1">
    <property type="nucleotide sequence ID" value="NZ_OBDZ01000040.1"/>
</dbReference>
<accession>A0A285IE09</accession>
<reference evidence="2" key="1">
    <citation type="submission" date="2017-09" db="EMBL/GenBank/DDBJ databases">
        <authorList>
            <person name="Varghese N."/>
            <person name="Submissions S."/>
        </authorList>
    </citation>
    <scope>NUCLEOTIDE SEQUENCE [LARGE SCALE GENOMIC DNA]</scope>
    <source>
        <strain evidence="2">MSL47</strain>
    </source>
</reference>
<evidence type="ECO:0000313" key="1">
    <source>
        <dbReference type="EMBL" id="SNY46027.1"/>
    </source>
</evidence>
<dbReference type="Proteomes" id="UP000219573">
    <property type="component" value="Unassembled WGS sequence"/>
</dbReference>
<evidence type="ECO:0000313" key="2">
    <source>
        <dbReference type="Proteomes" id="UP000219573"/>
    </source>
</evidence>
<dbReference type="EMBL" id="OBDZ01000040">
    <property type="protein sequence ID" value="SNY46027.1"/>
    <property type="molecule type" value="Genomic_DNA"/>
</dbReference>
<proteinExistence type="predicted"/>
<protein>
    <submittedName>
        <fullName evidence="1">Uncharacterized protein</fullName>
    </submittedName>
</protein>